<feature type="chain" id="PRO_5012352864" evidence="1">
    <location>
        <begin position="25"/>
        <end position="239"/>
    </location>
</feature>
<dbReference type="EMBL" id="LNIX01000008">
    <property type="protein sequence ID" value="OXA51302.1"/>
    <property type="molecule type" value="Genomic_DNA"/>
</dbReference>
<organism evidence="2 3">
    <name type="scientific">Folsomia candida</name>
    <name type="common">Springtail</name>
    <dbReference type="NCBI Taxonomy" id="158441"/>
    <lineage>
        <taxon>Eukaryota</taxon>
        <taxon>Metazoa</taxon>
        <taxon>Ecdysozoa</taxon>
        <taxon>Arthropoda</taxon>
        <taxon>Hexapoda</taxon>
        <taxon>Collembola</taxon>
        <taxon>Entomobryomorpha</taxon>
        <taxon>Isotomoidea</taxon>
        <taxon>Isotomidae</taxon>
        <taxon>Proisotominae</taxon>
        <taxon>Folsomia</taxon>
    </lineage>
</organism>
<reference evidence="2 3" key="1">
    <citation type="submission" date="2015-12" db="EMBL/GenBank/DDBJ databases">
        <title>The genome of Folsomia candida.</title>
        <authorList>
            <person name="Faddeeva A."/>
            <person name="Derks M.F."/>
            <person name="Anvar Y."/>
            <person name="Smit S."/>
            <person name="Van Straalen N."/>
            <person name="Roelofs D."/>
        </authorList>
    </citation>
    <scope>NUCLEOTIDE SEQUENCE [LARGE SCALE GENOMIC DNA]</scope>
    <source>
        <strain evidence="2 3">VU population</strain>
        <tissue evidence="2">Whole body</tissue>
    </source>
</reference>
<evidence type="ECO:0000313" key="3">
    <source>
        <dbReference type="Proteomes" id="UP000198287"/>
    </source>
</evidence>
<sequence>MSLYWLFFLSIVILCPNYSHLVYADTVENGNNDNTAKAKDADLVPLVLPNVTFCENTVLNLNASSFEFRWTLNGLQNYYETVRKFYESVYFTKNISRVHSGIELTVHIRVGISAKSVMATVQVSPYEEMAIGASFEGRLYITARHGNASFMTTRTSKLKDDVMEFKWYLAQTEREEIGRLMEIYTDAVVTHPTRESLILPLRDRLKQAVTLVFKIVRYGISPVFEGRRGLQQCSKEDYN</sequence>
<keyword evidence="1" id="KW-0732">Signal</keyword>
<gene>
    <name evidence="2" type="ORF">Fcan01_14487</name>
</gene>
<comment type="caution">
    <text evidence="2">The sequence shown here is derived from an EMBL/GenBank/DDBJ whole genome shotgun (WGS) entry which is preliminary data.</text>
</comment>
<evidence type="ECO:0000313" key="2">
    <source>
        <dbReference type="EMBL" id="OXA51302.1"/>
    </source>
</evidence>
<proteinExistence type="predicted"/>
<dbReference type="AlphaFoldDB" id="A0A226E0P9"/>
<evidence type="ECO:0000256" key="1">
    <source>
        <dbReference type="SAM" id="SignalP"/>
    </source>
</evidence>
<accession>A0A226E0P9</accession>
<dbReference type="Proteomes" id="UP000198287">
    <property type="component" value="Unassembled WGS sequence"/>
</dbReference>
<keyword evidence="3" id="KW-1185">Reference proteome</keyword>
<feature type="signal peptide" evidence="1">
    <location>
        <begin position="1"/>
        <end position="24"/>
    </location>
</feature>
<name>A0A226E0P9_FOLCA</name>
<protein>
    <submittedName>
        <fullName evidence="2">Uncharacterized protein</fullName>
    </submittedName>
</protein>